<protein>
    <recommendedName>
        <fullName evidence="8">Zn(2)-C6 fungal-type domain-containing protein</fullName>
    </recommendedName>
</protein>
<evidence type="ECO:0000256" key="2">
    <source>
        <dbReference type="ARBA" id="ARBA00022833"/>
    </source>
</evidence>
<dbReference type="InterPro" id="IPR052360">
    <property type="entry name" value="Transcr_Regulatory_Proteins"/>
</dbReference>
<dbReference type="AlphaFoldDB" id="A0A7C8MBL3"/>
<dbReference type="Pfam" id="PF00172">
    <property type="entry name" value="Zn_clus"/>
    <property type="match status" value="1"/>
</dbReference>
<evidence type="ECO:0000313" key="9">
    <source>
        <dbReference type="EMBL" id="KAF2874116.1"/>
    </source>
</evidence>
<dbReference type="CDD" id="cd00067">
    <property type="entry name" value="GAL4"/>
    <property type="match status" value="1"/>
</dbReference>
<dbReference type="EMBL" id="JAADJZ010000006">
    <property type="protein sequence ID" value="KAF2874116.1"/>
    <property type="molecule type" value="Genomic_DNA"/>
</dbReference>
<dbReference type="PROSITE" id="PS50048">
    <property type="entry name" value="ZN2_CY6_FUNGAL_2"/>
    <property type="match status" value="1"/>
</dbReference>
<dbReference type="GO" id="GO:0008270">
    <property type="term" value="F:zinc ion binding"/>
    <property type="evidence" value="ECO:0007669"/>
    <property type="project" value="InterPro"/>
</dbReference>
<evidence type="ECO:0000313" key="10">
    <source>
        <dbReference type="Proteomes" id="UP000481861"/>
    </source>
</evidence>
<keyword evidence="10" id="KW-1185">Reference proteome</keyword>
<sequence length="413" mass="45977">MAGSLVTRKRTKVKTGCITCRIRKVKCDENKPSCKRCVDTGRTCDGYESPFRLFTCQPETNAHAGGSASSKPIRPTLDEITPQDIYLLNRYFSTKTMFDVQLGCSEEAQQCLQASLTDSTIRHALSSLRALREHLDTAGHVPTSVAQQNPSYDYGLQQYCMALGGLASNLSSPGSHGLKSALRCCQIFISIEQLRGNYAAMTRHILQGFRIMESYRARPYLVTAKELAPAHHEQLPFVDVFLIKLFIAPCKFADPPATVDTSGTTMPVSLISPNRQPVESRDSRTLAPDMRTELTKIATSTLAFLSKVSHLESADNALRLLPEKASLLDSLESWRLNLELAQTEIRPPGVELLSVSFMRFFHQILKVVLLGALDSSPDLYVELRTENDRLQGIASDLTENMKAYRKWSRIRSG</sequence>
<name>A0A7C8MBL3_9PLEO</name>
<reference evidence="9 10" key="1">
    <citation type="submission" date="2020-01" db="EMBL/GenBank/DDBJ databases">
        <authorList>
            <consortium name="DOE Joint Genome Institute"/>
            <person name="Haridas S."/>
            <person name="Albert R."/>
            <person name="Binder M."/>
            <person name="Bloem J."/>
            <person name="Labutti K."/>
            <person name="Salamov A."/>
            <person name="Andreopoulos B."/>
            <person name="Baker S.E."/>
            <person name="Barry K."/>
            <person name="Bills G."/>
            <person name="Bluhm B.H."/>
            <person name="Cannon C."/>
            <person name="Castanera R."/>
            <person name="Culley D.E."/>
            <person name="Daum C."/>
            <person name="Ezra D."/>
            <person name="Gonzalez J.B."/>
            <person name="Henrissat B."/>
            <person name="Kuo A."/>
            <person name="Liang C."/>
            <person name="Lipzen A."/>
            <person name="Lutzoni F."/>
            <person name="Magnuson J."/>
            <person name="Mondo S."/>
            <person name="Nolan M."/>
            <person name="Ohm R."/>
            <person name="Pangilinan J."/>
            <person name="Park H.-J.H."/>
            <person name="Ramirez L."/>
            <person name="Alfaro M."/>
            <person name="Sun H."/>
            <person name="Tritt A."/>
            <person name="Yoshinaga Y."/>
            <person name="Zwiers L.-H.L."/>
            <person name="Turgeon B.G."/>
            <person name="Goodwin S.B."/>
            <person name="Spatafora J.W."/>
            <person name="Crous P.W."/>
            <person name="Grigoriev I.V."/>
        </authorList>
    </citation>
    <scope>NUCLEOTIDE SEQUENCE [LARGE SCALE GENOMIC DNA]</scope>
    <source>
        <strain evidence="9 10">CBS 611.86</strain>
    </source>
</reference>
<keyword evidence="5" id="KW-0804">Transcription</keyword>
<dbReference type="OrthoDB" id="3172332at2759"/>
<evidence type="ECO:0000256" key="1">
    <source>
        <dbReference type="ARBA" id="ARBA00022723"/>
    </source>
</evidence>
<dbReference type="SMART" id="SM00066">
    <property type="entry name" value="GAL4"/>
    <property type="match status" value="1"/>
</dbReference>
<dbReference type="PROSITE" id="PS00463">
    <property type="entry name" value="ZN2_CY6_FUNGAL_1"/>
    <property type="match status" value="1"/>
</dbReference>
<dbReference type="GO" id="GO:0000981">
    <property type="term" value="F:DNA-binding transcription factor activity, RNA polymerase II-specific"/>
    <property type="evidence" value="ECO:0007669"/>
    <property type="project" value="InterPro"/>
</dbReference>
<feature type="region of interest" description="Disordered" evidence="7">
    <location>
        <begin position="264"/>
        <end position="285"/>
    </location>
</feature>
<dbReference type="InterPro" id="IPR036864">
    <property type="entry name" value="Zn2-C6_fun-type_DNA-bd_sf"/>
</dbReference>
<dbReference type="InterPro" id="IPR001138">
    <property type="entry name" value="Zn2Cys6_DnaBD"/>
</dbReference>
<evidence type="ECO:0000259" key="8">
    <source>
        <dbReference type="PROSITE" id="PS50048"/>
    </source>
</evidence>
<dbReference type="Proteomes" id="UP000481861">
    <property type="component" value="Unassembled WGS sequence"/>
</dbReference>
<keyword evidence="3" id="KW-0805">Transcription regulation</keyword>
<evidence type="ECO:0000256" key="7">
    <source>
        <dbReference type="SAM" id="MobiDB-lite"/>
    </source>
</evidence>
<evidence type="ECO:0000256" key="3">
    <source>
        <dbReference type="ARBA" id="ARBA00023015"/>
    </source>
</evidence>
<gene>
    <name evidence="9" type="ORF">BDV95DRAFT_604320</name>
</gene>
<dbReference type="Gene3D" id="4.10.240.10">
    <property type="entry name" value="Zn(2)-C6 fungal-type DNA-binding domain"/>
    <property type="match status" value="1"/>
</dbReference>
<proteinExistence type="predicted"/>
<feature type="compositionally biased region" description="Polar residues" evidence="7">
    <location>
        <begin position="264"/>
        <end position="277"/>
    </location>
</feature>
<dbReference type="PANTHER" id="PTHR36206:SF12">
    <property type="entry name" value="ASPERCRYPTIN BIOSYNTHESIS CLUSTER-SPECIFIC TRANSCRIPTION REGULATOR ATNN-RELATED"/>
    <property type="match status" value="1"/>
</dbReference>
<keyword evidence="6" id="KW-0539">Nucleus</keyword>
<accession>A0A7C8MBL3</accession>
<evidence type="ECO:0000256" key="5">
    <source>
        <dbReference type="ARBA" id="ARBA00023163"/>
    </source>
</evidence>
<keyword evidence="2" id="KW-0862">Zinc</keyword>
<dbReference type="PANTHER" id="PTHR36206">
    <property type="entry name" value="ASPERCRYPTIN BIOSYNTHESIS CLUSTER-SPECIFIC TRANSCRIPTION REGULATOR ATNN-RELATED"/>
    <property type="match status" value="1"/>
</dbReference>
<organism evidence="9 10">
    <name type="scientific">Massariosphaeria phaeospora</name>
    <dbReference type="NCBI Taxonomy" id="100035"/>
    <lineage>
        <taxon>Eukaryota</taxon>
        <taxon>Fungi</taxon>
        <taxon>Dikarya</taxon>
        <taxon>Ascomycota</taxon>
        <taxon>Pezizomycotina</taxon>
        <taxon>Dothideomycetes</taxon>
        <taxon>Pleosporomycetidae</taxon>
        <taxon>Pleosporales</taxon>
        <taxon>Pleosporales incertae sedis</taxon>
        <taxon>Massariosphaeria</taxon>
    </lineage>
</organism>
<dbReference type="GO" id="GO:0003677">
    <property type="term" value="F:DNA binding"/>
    <property type="evidence" value="ECO:0007669"/>
    <property type="project" value="UniProtKB-KW"/>
</dbReference>
<feature type="domain" description="Zn(2)-C6 fungal-type" evidence="8">
    <location>
        <begin position="16"/>
        <end position="44"/>
    </location>
</feature>
<evidence type="ECO:0000256" key="6">
    <source>
        <dbReference type="ARBA" id="ARBA00023242"/>
    </source>
</evidence>
<keyword evidence="1" id="KW-0479">Metal-binding</keyword>
<keyword evidence="4" id="KW-0238">DNA-binding</keyword>
<evidence type="ECO:0000256" key="4">
    <source>
        <dbReference type="ARBA" id="ARBA00023125"/>
    </source>
</evidence>
<dbReference type="SUPFAM" id="SSF57701">
    <property type="entry name" value="Zn2/Cys6 DNA-binding domain"/>
    <property type="match status" value="1"/>
</dbReference>
<comment type="caution">
    <text evidence="9">The sequence shown here is derived from an EMBL/GenBank/DDBJ whole genome shotgun (WGS) entry which is preliminary data.</text>
</comment>